<dbReference type="GeneID" id="111089356"/>
<dbReference type="Pfam" id="PF01248">
    <property type="entry name" value="Ribosomal_L7Ae"/>
    <property type="match status" value="1"/>
</dbReference>
<evidence type="ECO:0000259" key="2">
    <source>
        <dbReference type="Pfam" id="PF01248"/>
    </source>
</evidence>
<dbReference type="InterPro" id="IPR029064">
    <property type="entry name" value="Ribosomal_eL30-like_sf"/>
</dbReference>
<protein>
    <submittedName>
        <fullName evidence="4">Growth arrest and DNA damage-inducible protein GADD45 alpha-like</fullName>
    </submittedName>
</protein>
<evidence type="ECO:0000256" key="1">
    <source>
        <dbReference type="ARBA" id="ARBA00007361"/>
    </source>
</evidence>
<dbReference type="InterPro" id="IPR024824">
    <property type="entry name" value="GADD45"/>
</dbReference>
<dbReference type="InterPro" id="IPR004038">
    <property type="entry name" value="Ribosomal_eL8/eL30/eS12/Gad45"/>
</dbReference>
<gene>
    <name evidence="4" type="primary">LOC111089356</name>
</gene>
<accession>A0ABM1TNG8</accession>
<reference evidence="4" key="1">
    <citation type="submission" date="2025-08" db="UniProtKB">
        <authorList>
            <consortium name="RefSeq"/>
        </authorList>
    </citation>
    <scope>IDENTIFICATION</scope>
    <source>
        <tissue evidence="4">Muscle</tissue>
    </source>
</reference>
<organism evidence="3 4">
    <name type="scientific">Limulus polyphemus</name>
    <name type="common">Atlantic horseshoe crab</name>
    <dbReference type="NCBI Taxonomy" id="6850"/>
    <lineage>
        <taxon>Eukaryota</taxon>
        <taxon>Metazoa</taxon>
        <taxon>Ecdysozoa</taxon>
        <taxon>Arthropoda</taxon>
        <taxon>Chelicerata</taxon>
        <taxon>Merostomata</taxon>
        <taxon>Xiphosura</taxon>
        <taxon>Limulidae</taxon>
        <taxon>Limulus</taxon>
    </lineage>
</organism>
<dbReference type="SUPFAM" id="SSF55315">
    <property type="entry name" value="L30e-like"/>
    <property type="match status" value="1"/>
</dbReference>
<dbReference type="Proteomes" id="UP000694941">
    <property type="component" value="Unplaced"/>
</dbReference>
<evidence type="ECO:0000313" key="3">
    <source>
        <dbReference type="Proteomes" id="UP000694941"/>
    </source>
</evidence>
<name>A0ABM1TNG8_LIMPO</name>
<dbReference type="PANTHER" id="PTHR10411:SF8">
    <property type="entry name" value="FI09246P"/>
    <property type="match status" value="1"/>
</dbReference>
<evidence type="ECO:0000313" key="4">
    <source>
        <dbReference type="RefSeq" id="XP_022257424.1"/>
    </source>
</evidence>
<proteinExistence type="inferred from homology"/>
<dbReference type="RefSeq" id="XP_022257424.1">
    <property type="nucleotide sequence ID" value="XM_022401716.1"/>
</dbReference>
<sequence length="165" mass="18414">MLARFQPTIKMNTSNSCNETVNCNLISQDSPGELLKKFLTEAKLKRQLVCGVYHAAQALERTPSSILLCILTEDSLHDVEACIHSILIQAFCNANNIDLVKVDSEKKLSSLISHHSSQRHSKRDHQCVLVKNLKEGFGQPGQEFMQYFTQTYGILHPPPVIALPG</sequence>
<dbReference type="Gene3D" id="3.30.1330.30">
    <property type="match status" value="1"/>
</dbReference>
<keyword evidence="3" id="KW-1185">Reference proteome</keyword>
<comment type="similarity">
    <text evidence="1">Belongs to the GADD45 family.</text>
</comment>
<feature type="domain" description="Ribosomal protein eL8/eL30/eS12/Gadd45" evidence="2">
    <location>
        <begin position="36"/>
        <end position="114"/>
    </location>
</feature>
<dbReference type="PANTHER" id="PTHR10411">
    <property type="entry name" value="GROWTH ARREST AND DNA DAMAGE-INDUCIBLE PROTEIN GADD45"/>
    <property type="match status" value="1"/>
</dbReference>